<dbReference type="SFLD" id="SFLDG00002">
    <property type="entry name" value="C1.7:_P-type_atpase_like"/>
    <property type="match status" value="1"/>
</dbReference>
<dbReference type="NCBIfam" id="TIGR00003">
    <property type="entry name" value="copper ion binding protein"/>
    <property type="match status" value="2"/>
</dbReference>
<evidence type="ECO:0000256" key="4">
    <source>
        <dbReference type="ARBA" id="ARBA00022692"/>
    </source>
</evidence>
<feature type="domain" description="HMA" evidence="17">
    <location>
        <begin position="3"/>
        <end position="68"/>
    </location>
</feature>
<protein>
    <submittedName>
        <fullName evidence="18">ATPase</fullName>
    </submittedName>
</protein>
<dbReference type="EMBL" id="CP011232">
    <property type="protein sequence ID" value="AKI97325.1"/>
    <property type="molecule type" value="Genomic_DNA"/>
</dbReference>
<keyword evidence="14" id="KW-0406">Ion transport</keyword>
<dbReference type="InterPro" id="IPR023298">
    <property type="entry name" value="ATPase_P-typ_TM_dom_sf"/>
</dbReference>
<evidence type="ECO:0000313" key="18">
    <source>
        <dbReference type="EMBL" id="AKI97325.1"/>
    </source>
</evidence>
<dbReference type="GO" id="GO:0055070">
    <property type="term" value="P:copper ion homeostasis"/>
    <property type="evidence" value="ECO:0007669"/>
    <property type="project" value="TreeGrafter"/>
</dbReference>
<evidence type="ECO:0000256" key="15">
    <source>
        <dbReference type="ARBA" id="ARBA00023136"/>
    </source>
</evidence>
<keyword evidence="4 16" id="KW-0812">Transmembrane</keyword>
<dbReference type="NCBIfam" id="TIGR01494">
    <property type="entry name" value="ATPase_P-type"/>
    <property type="match status" value="1"/>
</dbReference>
<dbReference type="InterPro" id="IPR023299">
    <property type="entry name" value="ATPase_P-typ_cyto_dom_N"/>
</dbReference>
<keyword evidence="8" id="KW-0187">Copper transport</keyword>
<keyword evidence="15 16" id="KW-0472">Membrane</keyword>
<comment type="subcellular location">
    <subcellularLocation>
        <location evidence="16">Cell membrane</location>
    </subcellularLocation>
    <subcellularLocation>
        <location evidence="1">Endomembrane system</location>
        <topology evidence="1">Multi-pass membrane protein</topology>
    </subcellularLocation>
</comment>
<feature type="transmembrane region" description="Helical" evidence="16">
    <location>
        <begin position="165"/>
        <end position="186"/>
    </location>
</feature>
<dbReference type="Proteomes" id="UP000035159">
    <property type="component" value="Chromosome"/>
</dbReference>
<dbReference type="Pfam" id="PF00122">
    <property type="entry name" value="E1-E2_ATPase"/>
    <property type="match status" value="1"/>
</dbReference>
<feature type="transmembrane region" description="Helical" evidence="16">
    <location>
        <begin position="419"/>
        <end position="440"/>
    </location>
</feature>
<dbReference type="PRINTS" id="PR00943">
    <property type="entry name" value="CUATPASE"/>
</dbReference>
<dbReference type="PROSITE" id="PS01047">
    <property type="entry name" value="HMA_1"/>
    <property type="match status" value="1"/>
</dbReference>
<dbReference type="SFLD" id="SFLDS00003">
    <property type="entry name" value="Haloacid_Dehalogenase"/>
    <property type="match status" value="1"/>
</dbReference>
<feature type="transmembrane region" description="Helical" evidence="16">
    <location>
        <begin position="782"/>
        <end position="801"/>
    </location>
</feature>
<evidence type="ECO:0000256" key="7">
    <source>
        <dbReference type="ARBA" id="ARBA00022741"/>
    </source>
</evidence>
<dbReference type="STRING" id="1330330.IX53_05270"/>
<accession>A0A0G2Z6U2</accession>
<dbReference type="PROSITE" id="PS00154">
    <property type="entry name" value="ATPASE_E1_E2"/>
    <property type="match status" value="1"/>
</dbReference>
<dbReference type="SUPFAM" id="SSF56784">
    <property type="entry name" value="HAD-like"/>
    <property type="match status" value="1"/>
</dbReference>
<dbReference type="AlphaFoldDB" id="A0A0G2Z6U2"/>
<gene>
    <name evidence="18" type="ORF">IX53_05270</name>
</gene>
<dbReference type="RefSeq" id="WP_047754459.1">
    <property type="nucleotide sequence ID" value="NZ_CAJUHA010000008.1"/>
</dbReference>
<dbReference type="SUPFAM" id="SSF81665">
    <property type="entry name" value="Calcium ATPase, transmembrane domain M"/>
    <property type="match status" value="1"/>
</dbReference>
<dbReference type="KEGG" id="kpf:IX53_05270"/>
<dbReference type="NCBIfam" id="TIGR01511">
    <property type="entry name" value="ATPase-IB1_Cu"/>
    <property type="match status" value="1"/>
</dbReference>
<feature type="transmembrane region" description="Helical" evidence="16">
    <location>
        <begin position="237"/>
        <end position="261"/>
    </location>
</feature>
<dbReference type="PATRIC" id="fig|1330330.3.peg.1057"/>
<dbReference type="PANTHER" id="PTHR43520">
    <property type="entry name" value="ATP7, ISOFORM B"/>
    <property type="match status" value="1"/>
</dbReference>
<feature type="transmembrane region" description="Helical" evidence="16">
    <location>
        <begin position="754"/>
        <end position="776"/>
    </location>
</feature>
<dbReference type="FunFam" id="3.40.50.1000:FF:000031">
    <property type="entry name" value="Probable copper-transporting ATPase HMA5"/>
    <property type="match status" value="1"/>
</dbReference>
<dbReference type="GO" id="GO:0016887">
    <property type="term" value="F:ATP hydrolysis activity"/>
    <property type="evidence" value="ECO:0007669"/>
    <property type="project" value="InterPro"/>
</dbReference>
<dbReference type="CDD" id="cd02094">
    <property type="entry name" value="P-type_ATPase_Cu-like"/>
    <property type="match status" value="1"/>
</dbReference>
<dbReference type="FunFam" id="2.70.150.10:FF:000002">
    <property type="entry name" value="Copper-transporting ATPase 1, putative"/>
    <property type="match status" value="1"/>
</dbReference>
<dbReference type="InterPro" id="IPR027256">
    <property type="entry name" value="P-typ_ATPase_IB"/>
</dbReference>
<evidence type="ECO:0000256" key="3">
    <source>
        <dbReference type="ARBA" id="ARBA00022448"/>
    </source>
</evidence>
<keyword evidence="3" id="KW-0813">Transport</keyword>
<dbReference type="InterPro" id="IPR036412">
    <property type="entry name" value="HAD-like_sf"/>
</dbReference>
<dbReference type="InterPro" id="IPR036163">
    <property type="entry name" value="HMA_dom_sf"/>
</dbReference>
<dbReference type="GO" id="GO:0043682">
    <property type="term" value="F:P-type divalent copper transporter activity"/>
    <property type="evidence" value="ECO:0007669"/>
    <property type="project" value="TreeGrafter"/>
</dbReference>
<evidence type="ECO:0000256" key="13">
    <source>
        <dbReference type="ARBA" id="ARBA00023008"/>
    </source>
</evidence>
<feature type="domain" description="HMA" evidence="17">
    <location>
        <begin position="74"/>
        <end position="140"/>
    </location>
</feature>
<dbReference type="Pfam" id="PF00403">
    <property type="entry name" value="HMA"/>
    <property type="match status" value="2"/>
</dbReference>
<keyword evidence="19" id="KW-1185">Reference proteome</keyword>
<comment type="similarity">
    <text evidence="2 16">Belongs to the cation transport ATPase (P-type) (TC 3.A.3) family. Type IB subfamily.</text>
</comment>
<dbReference type="InterPro" id="IPR008250">
    <property type="entry name" value="ATPase_P-typ_transduc_dom_A_sf"/>
</dbReference>
<dbReference type="OrthoDB" id="9760802at2"/>
<dbReference type="InterPro" id="IPR017969">
    <property type="entry name" value="Heavy-metal-associated_CS"/>
</dbReference>
<evidence type="ECO:0000256" key="5">
    <source>
        <dbReference type="ARBA" id="ARBA00022723"/>
    </source>
</evidence>
<feature type="transmembrane region" description="Helical" evidence="16">
    <location>
        <begin position="198"/>
        <end position="216"/>
    </location>
</feature>
<keyword evidence="6" id="KW-0677">Repeat</keyword>
<evidence type="ECO:0000256" key="2">
    <source>
        <dbReference type="ARBA" id="ARBA00006024"/>
    </source>
</evidence>
<reference evidence="18 19" key="1">
    <citation type="submission" date="2015-04" db="EMBL/GenBank/DDBJ databases">
        <title>Complete Genome Sequence of Kosmotoga pacifica SLHLJ1.</title>
        <authorList>
            <person name="Jiang L.J."/>
            <person name="Shao Z.Z."/>
            <person name="Jebbar M."/>
        </authorList>
    </citation>
    <scope>NUCLEOTIDE SEQUENCE [LARGE SCALE GENOMIC DNA]</scope>
    <source>
        <strain evidence="18 19">SLHLJ1</strain>
    </source>
</reference>
<name>A0A0G2Z6U2_9BACT</name>
<evidence type="ECO:0000256" key="8">
    <source>
        <dbReference type="ARBA" id="ARBA00022796"/>
    </source>
</evidence>
<dbReference type="GO" id="GO:0005524">
    <property type="term" value="F:ATP binding"/>
    <property type="evidence" value="ECO:0007669"/>
    <property type="project" value="UniProtKB-UniRule"/>
</dbReference>
<dbReference type="InterPro" id="IPR023214">
    <property type="entry name" value="HAD_sf"/>
</dbReference>
<feature type="transmembrane region" description="Helical" evidence="16">
    <location>
        <begin position="267"/>
        <end position="285"/>
    </location>
</feature>
<keyword evidence="16" id="KW-1003">Cell membrane</keyword>
<organism evidence="18 19">
    <name type="scientific">Kosmotoga pacifica</name>
    <dbReference type="NCBI Taxonomy" id="1330330"/>
    <lineage>
        <taxon>Bacteria</taxon>
        <taxon>Thermotogati</taxon>
        <taxon>Thermotogota</taxon>
        <taxon>Thermotogae</taxon>
        <taxon>Kosmotogales</taxon>
        <taxon>Kosmotogaceae</taxon>
        <taxon>Kosmotoga</taxon>
    </lineage>
</organism>
<dbReference type="PRINTS" id="PR00942">
    <property type="entry name" value="CUATPASEI"/>
</dbReference>
<dbReference type="Gene3D" id="2.70.150.10">
    <property type="entry name" value="Calcium-transporting ATPase, cytoplasmic transduction domain A"/>
    <property type="match status" value="1"/>
</dbReference>
<evidence type="ECO:0000259" key="17">
    <source>
        <dbReference type="PROSITE" id="PS50846"/>
    </source>
</evidence>
<evidence type="ECO:0000256" key="6">
    <source>
        <dbReference type="ARBA" id="ARBA00022737"/>
    </source>
</evidence>
<evidence type="ECO:0000256" key="9">
    <source>
        <dbReference type="ARBA" id="ARBA00022840"/>
    </source>
</evidence>
<dbReference type="GO" id="GO:0005507">
    <property type="term" value="F:copper ion binding"/>
    <property type="evidence" value="ECO:0007669"/>
    <property type="project" value="InterPro"/>
</dbReference>
<keyword evidence="10" id="KW-0460">Magnesium</keyword>
<dbReference type="CDD" id="cd00371">
    <property type="entry name" value="HMA"/>
    <property type="match status" value="2"/>
</dbReference>
<dbReference type="NCBIfam" id="TIGR01525">
    <property type="entry name" value="ATPase-IB_hvy"/>
    <property type="match status" value="1"/>
</dbReference>
<dbReference type="Pfam" id="PF00702">
    <property type="entry name" value="Hydrolase"/>
    <property type="match status" value="1"/>
</dbReference>
<dbReference type="FunFam" id="3.30.70.100:FF:000005">
    <property type="entry name" value="Copper-exporting P-type ATPase A"/>
    <property type="match status" value="1"/>
</dbReference>
<dbReference type="SUPFAM" id="SSF81653">
    <property type="entry name" value="Calcium ATPase, transduction domain A"/>
    <property type="match status" value="1"/>
</dbReference>
<dbReference type="InterPro" id="IPR018303">
    <property type="entry name" value="ATPase_P-typ_P_site"/>
</dbReference>
<proteinExistence type="inferred from homology"/>
<dbReference type="GO" id="GO:0005886">
    <property type="term" value="C:plasma membrane"/>
    <property type="evidence" value="ECO:0007669"/>
    <property type="project" value="UniProtKB-SubCell"/>
</dbReference>
<dbReference type="InterPro" id="IPR001757">
    <property type="entry name" value="P_typ_ATPase"/>
</dbReference>
<keyword evidence="11" id="KW-1278">Translocase</keyword>
<dbReference type="PRINTS" id="PR00119">
    <property type="entry name" value="CATATPASE"/>
</dbReference>
<evidence type="ECO:0000313" key="19">
    <source>
        <dbReference type="Proteomes" id="UP000035159"/>
    </source>
</evidence>
<keyword evidence="12 16" id="KW-1133">Transmembrane helix</keyword>
<evidence type="ECO:0000256" key="14">
    <source>
        <dbReference type="ARBA" id="ARBA00023065"/>
    </source>
</evidence>
<dbReference type="Gene3D" id="3.30.70.100">
    <property type="match status" value="2"/>
</dbReference>
<keyword evidence="5 16" id="KW-0479">Metal-binding</keyword>
<dbReference type="PROSITE" id="PS50846">
    <property type="entry name" value="HMA_2"/>
    <property type="match status" value="2"/>
</dbReference>
<keyword evidence="7 16" id="KW-0547">Nucleotide-binding</keyword>
<evidence type="ECO:0000256" key="10">
    <source>
        <dbReference type="ARBA" id="ARBA00022842"/>
    </source>
</evidence>
<dbReference type="PANTHER" id="PTHR43520:SF8">
    <property type="entry name" value="P-TYPE CU(+) TRANSPORTER"/>
    <property type="match status" value="1"/>
</dbReference>
<dbReference type="SFLD" id="SFLDF00027">
    <property type="entry name" value="p-type_atpase"/>
    <property type="match status" value="1"/>
</dbReference>
<dbReference type="Gene3D" id="3.40.1110.10">
    <property type="entry name" value="Calcium-transporting ATPase, cytoplasmic domain N"/>
    <property type="match status" value="1"/>
</dbReference>
<dbReference type="InterPro" id="IPR006121">
    <property type="entry name" value="HMA_dom"/>
</dbReference>
<dbReference type="NCBIfam" id="TIGR01512">
    <property type="entry name" value="ATPase-IB2_Cd"/>
    <property type="match status" value="1"/>
</dbReference>
<keyword evidence="9 16" id="KW-0067">ATP-binding</keyword>
<dbReference type="GO" id="GO:0012505">
    <property type="term" value="C:endomembrane system"/>
    <property type="evidence" value="ECO:0007669"/>
    <property type="project" value="UniProtKB-SubCell"/>
</dbReference>
<sequence>MGEKREYIVKGMTCASCVRTVEKAASKVAGVKNPVVSLATEKLVFEIDSEIDEKELFEKIKKAGYEIEKAREKRSVTLEIEGMTCASCVRAIEKSVGKLDGVDSVSVNLTTEKAVIEYNPTLVRLSDIKKAIEKAGYKAKSITTKSYDSDKERKEAIIRSYWRKFLYSAIFAVPLLIIAMGHMLGLRLPSVISPTENPLNFALVQLLLTIPIVIAGKDFYLKGIPNLFRGHPNMDTLVGLGTGAAVAYGVFATIQIALGNHAYAEDLYFETAGVIVALISLGKYFENLSKGRTSEALKKLMDLSPKTALLKNGEQFIEIPVEEVEVGDILLVKAGMSVPVDGVVLKGNSSIDQSMLTGESIPVDVKEGSEVVGGTVNLSGAIEIRATKVGSDTALAKIIKLVEDAQASKAPIARLADIISGYFVPVVLVIAAITFLTWFFLGYGFLFSFTMMISVLVIACPCALGLATPTAIMVGTGRGAEMGILFKSGEALEITHKVKAIIFDKTGTITEGKPVLTDVIPINGFKKEEILKLAASIGSMSSHPLDKAIVEAYNGKTLEVKNFKAIPGKGITAEVGGIEIKVGNSKLINHNNDSGEIVQNLSNSGKTPVLLWYDGKLAGVFGIADVIKPTSKKAIEELKKMGIKTFMVTGDSKRTAQAIAKQVGIDEVIAEVLPEDKSTKVKELKNIGYTVAMVGDGINDSPALAEADVGIAIGSGTDVALESADVVLMKNDLRDVVNAIKLSKATIRNVKQNLFWAFFYNMIGVPIAAGLFYVSFGIKLNPIIAGAAMAFSSVSVVTNALRLKRVKL</sequence>
<dbReference type="InterPro" id="IPR044492">
    <property type="entry name" value="P_typ_ATPase_HD_dom"/>
</dbReference>
<keyword evidence="13" id="KW-0186">Copper</keyword>
<evidence type="ECO:0000256" key="16">
    <source>
        <dbReference type="RuleBase" id="RU362081"/>
    </source>
</evidence>
<dbReference type="SUPFAM" id="SSF55008">
    <property type="entry name" value="HMA, heavy metal-associated domain"/>
    <property type="match status" value="2"/>
</dbReference>
<evidence type="ECO:0000256" key="12">
    <source>
        <dbReference type="ARBA" id="ARBA00022989"/>
    </source>
</evidence>
<dbReference type="InterPro" id="IPR006122">
    <property type="entry name" value="HMA_Cu_ion-bd"/>
</dbReference>
<dbReference type="InterPro" id="IPR059000">
    <property type="entry name" value="ATPase_P-type_domA"/>
</dbReference>
<feature type="transmembrane region" description="Helical" evidence="16">
    <location>
        <begin position="446"/>
        <end position="468"/>
    </location>
</feature>
<evidence type="ECO:0000256" key="1">
    <source>
        <dbReference type="ARBA" id="ARBA00004127"/>
    </source>
</evidence>
<evidence type="ECO:0000256" key="11">
    <source>
        <dbReference type="ARBA" id="ARBA00022967"/>
    </source>
</evidence>
<dbReference type="Gene3D" id="3.40.50.1000">
    <property type="entry name" value="HAD superfamily/HAD-like"/>
    <property type="match status" value="1"/>
</dbReference>